<dbReference type="InterPro" id="IPR029052">
    <property type="entry name" value="Metallo-depent_PP-like"/>
</dbReference>
<dbReference type="InterPro" id="IPR019079">
    <property type="entry name" value="Capsule_synth_CapA"/>
</dbReference>
<reference evidence="4 5" key="1">
    <citation type="submission" date="2015-09" db="EMBL/GenBank/DDBJ databases">
        <authorList>
            <consortium name="Pathogen Informatics"/>
        </authorList>
    </citation>
    <scope>NUCLEOTIDE SEQUENCE [LARGE SCALE GENOMIC DNA]</scope>
    <source>
        <strain evidence="4 5">2789STDY5834960</strain>
    </source>
</reference>
<feature type="domain" description="Capsule synthesis protein CapA" evidence="3">
    <location>
        <begin position="136"/>
        <end position="377"/>
    </location>
</feature>
<evidence type="ECO:0000256" key="2">
    <source>
        <dbReference type="SAM" id="MobiDB-lite"/>
    </source>
</evidence>
<protein>
    <submittedName>
        <fullName evidence="4">Bacterial capsule synthesis protein PGA_cap</fullName>
    </submittedName>
</protein>
<evidence type="ECO:0000313" key="5">
    <source>
        <dbReference type="Proteomes" id="UP000095350"/>
    </source>
</evidence>
<feature type="region of interest" description="Disordered" evidence="2">
    <location>
        <begin position="56"/>
        <end position="133"/>
    </location>
</feature>
<dbReference type="PANTHER" id="PTHR33393">
    <property type="entry name" value="POLYGLUTAMINE SYNTHESIS ACCESSORY PROTEIN RV0574C-RELATED"/>
    <property type="match status" value="1"/>
</dbReference>
<evidence type="ECO:0000256" key="1">
    <source>
        <dbReference type="ARBA" id="ARBA00005662"/>
    </source>
</evidence>
<feature type="region of interest" description="Disordered" evidence="2">
    <location>
        <begin position="31"/>
        <end position="50"/>
    </location>
</feature>
<proteinExistence type="inferred from homology"/>
<dbReference type="SMART" id="SM00854">
    <property type="entry name" value="PGA_cap"/>
    <property type="match status" value="1"/>
</dbReference>
<feature type="compositionally biased region" description="Low complexity" evidence="2">
    <location>
        <begin position="107"/>
        <end position="121"/>
    </location>
</feature>
<feature type="compositionally biased region" description="Polar residues" evidence="2">
    <location>
        <begin position="80"/>
        <end position="93"/>
    </location>
</feature>
<gene>
    <name evidence="4" type="ORF">ERS852572_03464</name>
</gene>
<dbReference type="InterPro" id="IPR052169">
    <property type="entry name" value="CW_Biosynth-Accessory"/>
</dbReference>
<dbReference type="SUPFAM" id="SSF56300">
    <property type="entry name" value="Metallo-dependent phosphatases"/>
    <property type="match status" value="1"/>
</dbReference>
<dbReference type="Pfam" id="PF09587">
    <property type="entry name" value="PGA_cap"/>
    <property type="match status" value="1"/>
</dbReference>
<dbReference type="OrthoDB" id="9810906at2"/>
<dbReference type="AlphaFoldDB" id="A0A173VUA4"/>
<dbReference type="STRING" id="166486.ERS852572_03464"/>
<organism evidence="4 5">
    <name type="scientific">Roseburia intestinalis</name>
    <dbReference type="NCBI Taxonomy" id="166486"/>
    <lineage>
        <taxon>Bacteria</taxon>
        <taxon>Bacillati</taxon>
        <taxon>Bacillota</taxon>
        <taxon>Clostridia</taxon>
        <taxon>Lachnospirales</taxon>
        <taxon>Lachnospiraceae</taxon>
        <taxon>Roseburia</taxon>
    </lineage>
</organism>
<dbReference type="Proteomes" id="UP000095350">
    <property type="component" value="Unassembled WGS sequence"/>
</dbReference>
<comment type="similarity">
    <text evidence="1">Belongs to the CapA family.</text>
</comment>
<dbReference type="PaxDb" id="166486-ERS852572_03464"/>
<sequence>MNKTIRIVLYVLSILTVAGVIAAAILTGGQAKPASAPGATAEEEQADMSDAQTTLDGAATADGSGISTDGAETAGEDGSISENAATAGENGSISDDAATAGETANQSDDTTTAAGTGSASDETANKDNQKDSGDTTIILTGDVLFANAFKAAYDAGGIERVVSPELLEQLKAADILMVNNEFPFSDRGEPMADKQFTFRCSPSYVKALNEMGVDIVSLANNHTLDYGRAALSDTFSALDGAGILYGGAGDSVQRAKEVQIMEVNGKKYGFIAVSRVVPSADWKIESAAPGMFTCYDATALIEVIKEAKQTCDFVTVFPHWGTEYSEQPNAVQRELAKQCMDAGADLVVGAHTHCLEGIEYIDGKPVFYSLGNFIFGQNIDRSAAVKVTVIEDGTVSYALIPVYASDGQTKQMDANAAPGLFSYMESISDNASVDAAGNISEK</sequence>
<feature type="compositionally biased region" description="Basic and acidic residues" evidence="2">
    <location>
        <begin position="123"/>
        <end position="133"/>
    </location>
</feature>
<dbReference type="EMBL" id="CYXZ01000037">
    <property type="protein sequence ID" value="CUN30206.1"/>
    <property type="molecule type" value="Genomic_DNA"/>
</dbReference>
<dbReference type="CDD" id="cd07381">
    <property type="entry name" value="MPP_CapA"/>
    <property type="match status" value="1"/>
</dbReference>
<dbReference type="Gene3D" id="3.60.21.10">
    <property type="match status" value="1"/>
</dbReference>
<evidence type="ECO:0000259" key="3">
    <source>
        <dbReference type="SMART" id="SM00854"/>
    </source>
</evidence>
<dbReference type="RefSeq" id="WP_055195945.1">
    <property type="nucleotide sequence ID" value="NZ_CABIYH010000037.1"/>
</dbReference>
<dbReference type="PANTHER" id="PTHR33393:SF13">
    <property type="entry name" value="PGA BIOSYNTHESIS PROTEIN CAPA"/>
    <property type="match status" value="1"/>
</dbReference>
<accession>A0A173VUA4</accession>
<name>A0A173VUA4_9FIRM</name>
<evidence type="ECO:0000313" key="4">
    <source>
        <dbReference type="EMBL" id="CUN30206.1"/>
    </source>
</evidence>